<keyword evidence="3" id="KW-0633">Potassium transport</keyword>
<evidence type="ECO:0000256" key="10">
    <source>
        <dbReference type="ARBA" id="ARBA00023136"/>
    </source>
</evidence>
<name>A0A3R7K2I1_9STRA</name>
<evidence type="ECO:0000256" key="11">
    <source>
        <dbReference type="ARBA" id="ARBA00023303"/>
    </source>
</evidence>
<evidence type="ECO:0000256" key="1">
    <source>
        <dbReference type="ARBA" id="ARBA00004141"/>
    </source>
</evidence>
<feature type="transmembrane region" description="Helical" evidence="13">
    <location>
        <begin position="108"/>
        <end position="129"/>
    </location>
</feature>
<dbReference type="EMBL" id="JPWU03000017">
    <property type="protein sequence ID" value="KAG2531618.1"/>
    <property type="molecule type" value="Genomic_DNA"/>
</dbReference>
<comment type="subcellular location">
    <subcellularLocation>
        <location evidence="1">Membrane</location>
        <topology evidence="1">Multi-pass membrane protein</topology>
    </subcellularLocation>
</comment>
<feature type="compositionally biased region" description="Low complexity" evidence="12">
    <location>
        <begin position="1054"/>
        <end position="1067"/>
    </location>
</feature>
<keyword evidence="5" id="KW-0631">Potassium channel</keyword>
<gene>
    <name evidence="16" type="ORF">BBO99_00001855</name>
    <name evidence="15" type="ORF">JM18_001635</name>
</gene>
<keyword evidence="17" id="KW-1185">Reference proteome</keyword>
<keyword evidence="9" id="KW-0406">Ion transport</keyword>
<evidence type="ECO:0000256" key="13">
    <source>
        <dbReference type="SAM" id="Phobius"/>
    </source>
</evidence>
<feature type="compositionally biased region" description="Basic residues" evidence="12">
    <location>
        <begin position="1530"/>
        <end position="1541"/>
    </location>
</feature>
<evidence type="ECO:0000256" key="3">
    <source>
        <dbReference type="ARBA" id="ARBA00022538"/>
    </source>
</evidence>
<accession>A0A3R7K2I1</accession>
<dbReference type="Gene3D" id="1.20.120.350">
    <property type="entry name" value="Voltage-gated potassium channels. Chain C"/>
    <property type="match status" value="1"/>
</dbReference>
<keyword evidence="6" id="KW-0851">Voltage-gated channel</keyword>
<dbReference type="Gene3D" id="1.10.287.70">
    <property type="match status" value="1"/>
</dbReference>
<dbReference type="EMBL" id="MBDN02000028">
    <property type="protein sequence ID" value="RLN83756.1"/>
    <property type="molecule type" value="Genomic_DNA"/>
</dbReference>
<dbReference type="GO" id="GO:0005249">
    <property type="term" value="F:voltage-gated potassium channel activity"/>
    <property type="evidence" value="ECO:0007669"/>
    <property type="project" value="InterPro"/>
</dbReference>
<keyword evidence="4 13" id="KW-0812">Transmembrane</keyword>
<dbReference type="Proteomes" id="UP000792063">
    <property type="component" value="Unassembled WGS sequence"/>
</dbReference>
<evidence type="ECO:0000256" key="5">
    <source>
        <dbReference type="ARBA" id="ARBA00022826"/>
    </source>
</evidence>
<feature type="compositionally biased region" description="Polar residues" evidence="12">
    <location>
        <begin position="1130"/>
        <end position="1154"/>
    </location>
</feature>
<feature type="compositionally biased region" description="Low complexity" evidence="12">
    <location>
        <begin position="290"/>
        <end position="307"/>
    </location>
</feature>
<evidence type="ECO:0000313" key="16">
    <source>
        <dbReference type="EMBL" id="RLN83756.1"/>
    </source>
</evidence>
<dbReference type="InterPro" id="IPR005821">
    <property type="entry name" value="Ion_trans_dom"/>
</dbReference>
<dbReference type="SUPFAM" id="SSF81324">
    <property type="entry name" value="Voltage-gated potassium channels"/>
    <property type="match status" value="1"/>
</dbReference>
<keyword evidence="8 13" id="KW-1133">Transmembrane helix</keyword>
<evidence type="ECO:0000256" key="4">
    <source>
        <dbReference type="ARBA" id="ARBA00022692"/>
    </source>
</evidence>
<feature type="region of interest" description="Disordered" evidence="12">
    <location>
        <begin position="1120"/>
        <end position="1154"/>
    </location>
</feature>
<dbReference type="STRING" id="325452.A0A3R7K2I1"/>
<feature type="region of interest" description="Disordered" evidence="12">
    <location>
        <begin position="1530"/>
        <end position="1601"/>
    </location>
</feature>
<feature type="transmembrane region" description="Helical" evidence="13">
    <location>
        <begin position="37"/>
        <end position="55"/>
    </location>
</feature>
<feature type="transmembrane region" description="Helical" evidence="13">
    <location>
        <begin position="174"/>
        <end position="194"/>
    </location>
</feature>
<dbReference type="GO" id="GO:0008076">
    <property type="term" value="C:voltage-gated potassium channel complex"/>
    <property type="evidence" value="ECO:0007669"/>
    <property type="project" value="InterPro"/>
</dbReference>
<keyword evidence="7" id="KW-0630">Potassium</keyword>
<evidence type="ECO:0000256" key="6">
    <source>
        <dbReference type="ARBA" id="ARBA00022882"/>
    </source>
</evidence>
<dbReference type="PANTHER" id="PTHR11537">
    <property type="entry name" value="VOLTAGE-GATED POTASSIUM CHANNEL"/>
    <property type="match status" value="1"/>
</dbReference>
<dbReference type="Proteomes" id="UP000285624">
    <property type="component" value="Unassembled WGS sequence"/>
</dbReference>
<evidence type="ECO:0000313" key="17">
    <source>
        <dbReference type="Proteomes" id="UP000285624"/>
    </source>
</evidence>
<dbReference type="PANTHER" id="PTHR11537:SF254">
    <property type="entry name" value="POTASSIUM VOLTAGE-GATED CHANNEL PROTEIN SHAB"/>
    <property type="match status" value="1"/>
</dbReference>
<dbReference type="InterPro" id="IPR028325">
    <property type="entry name" value="VG_K_chnl"/>
</dbReference>
<proteinExistence type="predicted"/>
<feature type="domain" description="Ion transport" evidence="14">
    <location>
        <begin position="3"/>
        <end position="196"/>
    </location>
</feature>
<keyword evidence="2" id="KW-0813">Transport</keyword>
<reference evidence="16 17" key="2">
    <citation type="submission" date="2018-07" db="EMBL/GenBank/DDBJ databases">
        <title>Genome sequencing of oomycete isolates from Chile give support for New Zealand origin for Phytophthora kernoviae and make available the first Nothophytophthora sp. genome.</title>
        <authorList>
            <person name="Studholme D.J."/>
            <person name="Sanfuentes E."/>
            <person name="Panda P."/>
            <person name="Hill R."/>
            <person name="Sambles C."/>
            <person name="Grant M."/>
            <person name="Williams N.M."/>
            <person name="Mcdougal R.L."/>
        </authorList>
    </citation>
    <scope>NUCLEOTIDE SEQUENCE [LARGE SCALE GENOMIC DNA]</scope>
    <source>
        <strain evidence="16">Chile4</strain>
    </source>
</reference>
<sequence length="1948" mass="216930">MFLYVSTVLFTVEYMLRLWSCVEDERFTHPVFGRLKWMIRPMSVIDLVVLVPFYLEISLENQVTMSSRGVLTLRGFRLLRIMSFLHLERSYQAMKNLREIFALKKEELGVVSYLTIVIVLTSSTTIFFLENPAQPEVFSSIGTCSWWAIETITSLGYGDIVPITAAGRAFSSLLALWGIILFTIPGAVLGSGFVEVMIKKQEVKNDLAMEESIRKSLTQELRSLSSNNLAFGVWYGKERGGTHTFSYYKHQVRRRPWAMESYHASDTKAGGRSGGSGGHNAPAYKDRGSSSHGGRSGSGSYQSNSTGRGSLPRRGSSNSDADHPYLTDKLAMFPSVFPTNANFPEEKFRFHALRNAAFVSPLPRGFNQQWHMHGGVDITPPTALSWHEKWSYVLKLSEYQFKMGLLDRTHYFDGLLSLLQKSLTPRSQRVGGSGSSSPSRSSSVLALSVNGIMELISVVQKLLPEILLSADTVLLLVRTVLQHLRYLLPPGRPIPVETTGSTLQEELLVALCQMLRDVLLNCNDVLVRLEENDFIFTDRFFNRDAYGATTIQICIDRCQRKNKDIAGRILRLHQACPSLSSVGGGHVFAATMRNEAQVLQTLDRFHRVDSTLDLHRVYSEVFGPLPTWAVTNQRPAEYRYLSALALIEMHSNALLEFGKDKGCLPYCGPEDHQVVLQSALQNFLHRYEPKVITEVTQVIELFCLLVRRRLFSVASFVEFASCCNEAAASMNSSPLLTLAAGAGGNSGIVKRRESAPVVHTAYNIECSPGRGYKSNDIHLLSSSDRLKLFLWQLPRSAFPLPTCVPMIPEDSYDGELAYLRWLEVMELRRDHLICSKTLDRAQSLCVYVFHTHGQANDTPMVGTPGSATPAVGSSSSSDNSRVLKEVEYQGKVGELVSAVKTMCGHDKGRFARWFLHNIYEEPTFFRFSDFGSVEHVMRLVCLILEIVDVLALLEVLVHFLRRSPCFLVKNVVLAMIERHELAFCATDQILFLLQSFVDRFNNNPKNADDKTGNVAQFFCKMYYAHIKKKEIAKLDLPFALLRPIAETARKNQESAAGGNVNGTANANGSGGANGSGQKAKELSLETPNPIVRIPPPREVLPPELKSALARSFKALQARAFDGPGADGKQTPATPGAGSNTPLQSPDSQGASTSTETMAAFDPGYSSLSWQEVVGEATPAAEAKCRDTAVDFAVAAINMSMTSSSVGSTNANATRERRTPNYVFFFRAVLSEAMDKWMANISARVKTNCKRPITTPHYLHRCVRLIREVVEQHPDNGEEFNEKFSNTLVVWLQKEVLPGFAGSDTPKRSRNPFLNADNSKEAFALNQKGRLDRLQYGLKSFLVSLVVHKVLDLSQVLRLVLVPLFPRLRRASRDPPPNLPTQLLAMALVFQLFSEPPQNLLLEPQKLVMFDEPLISYQMEDNFLLRKREERGTLASVTLFNLTSDGIVRDIVFHDTKEAREKHILPVYHKKQWHTAVLLTHFFRPPTSPAEDANGQVQLLKVDQIIDQMNVWTLHRGGSIYLDLQMSRQQQKVKRSKKRSQHQHQQSQQQQLTGGSKRKAPSEELSTRSNKRAALENGEGPAAAPLNGFVDNKAPLSSQREKETLFGGSLLSNSLSDGEEDADDEELEIELGFDESSSATEILSSLIVLRTLKRSSRPAPGVARMLEAAREAQDSAVASLYAATVCSISRRAMGSVIAKVLQILEDDVKHTQPDKFSRQVNTTSVVHLVSGIMCTHPGNAFLPRYMMSLATQLEWLYEGCALYDKKQSTASSPGTSNVVFLRRLRCKLAVRLQLVGVIGPTKHAVLTICYRDRIVKTLFTLLGTSVVCTGPGLSLFSWILDLIPIVNASVLHDKQFELIEELKLPIELKKRVWSVLPRPMNLYGATNGFVSCSVLASDHTDTDENNNTEYAPVDPWGLLEHVPQLPSDALVPAMPAQIPKRPRRVFRCV</sequence>
<evidence type="ECO:0000256" key="8">
    <source>
        <dbReference type="ARBA" id="ARBA00022989"/>
    </source>
</evidence>
<evidence type="ECO:0000256" key="12">
    <source>
        <dbReference type="SAM" id="MobiDB-lite"/>
    </source>
</evidence>
<dbReference type="InterPro" id="IPR027359">
    <property type="entry name" value="Volt_channel_dom_sf"/>
</dbReference>
<evidence type="ECO:0000256" key="2">
    <source>
        <dbReference type="ARBA" id="ARBA00022448"/>
    </source>
</evidence>
<feature type="region of interest" description="Disordered" evidence="12">
    <location>
        <begin position="1051"/>
        <end position="1080"/>
    </location>
</feature>
<keyword evidence="10 13" id="KW-0472">Membrane</keyword>
<evidence type="ECO:0000256" key="7">
    <source>
        <dbReference type="ARBA" id="ARBA00022958"/>
    </source>
</evidence>
<dbReference type="Pfam" id="PF00520">
    <property type="entry name" value="Ion_trans"/>
    <property type="match status" value="1"/>
</dbReference>
<reference evidence="15" key="1">
    <citation type="journal article" date="2015" name="Genom Data">
        <title>Genome sequences of six Phytophthora species associated with forests in New Zealand.</title>
        <authorList>
            <person name="Studholme D.J."/>
            <person name="McDougal R.L."/>
            <person name="Sambles C."/>
            <person name="Hansen E."/>
            <person name="Hardy G."/>
            <person name="Grant M."/>
            <person name="Ganley R.J."/>
            <person name="Williams N.M."/>
        </authorList>
    </citation>
    <scope>NUCLEOTIDE SEQUENCE</scope>
    <source>
        <strain evidence="15">NZFS 3630</strain>
    </source>
</reference>
<dbReference type="GO" id="GO:0001508">
    <property type="term" value="P:action potential"/>
    <property type="evidence" value="ECO:0007669"/>
    <property type="project" value="TreeGrafter"/>
</dbReference>
<feature type="region of interest" description="Disordered" evidence="12">
    <location>
        <begin position="263"/>
        <end position="321"/>
    </location>
</feature>
<comment type="caution">
    <text evidence="16">The sequence shown here is derived from an EMBL/GenBank/DDBJ whole genome shotgun (WGS) entry which is preliminary data.</text>
</comment>
<organism evidence="16 17">
    <name type="scientific">Phytophthora kernoviae</name>
    <dbReference type="NCBI Taxonomy" id="325452"/>
    <lineage>
        <taxon>Eukaryota</taxon>
        <taxon>Sar</taxon>
        <taxon>Stramenopiles</taxon>
        <taxon>Oomycota</taxon>
        <taxon>Peronosporomycetes</taxon>
        <taxon>Peronosporales</taxon>
        <taxon>Peronosporaceae</taxon>
        <taxon>Phytophthora</taxon>
    </lineage>
</organism>
<evidence type="ECO:0000313" key="15">
    <source>
        <dbReference type="EMBL" id="KAG2531618.1"/>
    </source>
</evidence>
<keyword evidence="11" id="KW-0407">Ion channel</keyword>
<reference evidence="15" key="3">
    <citation type="submission" date="2020-06" db="EMBL/GenBank/DDBJ databases">
        <authorList>
            <person name="Studholme D.J."/>
        </authorList>
    </citation>
    <scope>NUCLEOTIDE SEQUENCE</scope>
    <source>
        <strain evidence="15">NZFS 3630</strain>
    </source>
</reference>
<protein>
    <recommendedName>
        <fullName evidence="14">Ion transport domain-containing protein</fullName>
    </recommendedName>
</protein>
<dbReference type="PRINTS" id="PR00169">
    <property type="entry name" value="KCHANNEL"/>
</dbReference>
<evidence type="ECO:0000259" key="14">
    <source>
        <dbReference type="Pfam" id="PF00520"/>
    </source>
</evidence>
<evidence type="ECO:0000256" key="9">
    <source>
        <dbReference type="ARBA" id="ARBA00023065"/>
    </source>
</evidence>